<evidence type="ECO:0000256" key="6">
    <source>
        <dbReference type="ARBA" id="ARBA00023136"/>
    </source>
</evidence>
<keyword evidence="6 7" id="KW-0472">Membrane</keyword>
<dbReference type="InterPro" id="IPR011701">
    <property type="entry name" value="MFS"/>
</dbReference>
<dbReference type="CDD" id="cd06173">
    <property type="entry name" value="MFS_MefA_like"/>
    <property type="match status" value="1"/>
</dbReference>
<dbReference type="InterPro" id="IPR020846">
    <property type="entry name" value="MFS_dom"/>
</dbReference>
<keyword evidence="3" id="KW-1003">Cell membrane</keyword>
<sequence length="399" mass="44266">MTRWPRYYLAFLIGLGVSNIGNWLYLIALNVFVWRLTESPAAVAGIYIVGPVIRMISNVVAGSLIDRMNKKKLVILVDVSRALFIFLMPFASELWMIYLLIACTNVAATFFGPSSTYLITTLVREEHRLRFNAVNATCSSGAFMIGPALGGILVATTSIAATMWLNAASFLVCACLLAQLPAVKQQVLRTKWSLKEDFHIVVRYLNGQAFLKQFLLLYTVALMLAFALDSQEMTFLLRDLHVSEALYGLTVSLAGIGAVLGGMVAATFAKKWSQRKYIQYGFSLTLLSYGCFYASFHYVLAVISLIVLGFCMAFSNSGYATWYQQTIEPSLMGRIGSVIQFVQAVLQVLLTLLLGVLAERYSLASVAIVFALIAFIFSLFIWKIPKPFFQRIQKGEIAS</sequence>
<dbReference type="PROSITE" id="PS50850">
    <property type="entry name" value="MFS"/>
    <property type="match status" value="1"/>
</dbReference>
<keyword evidence="2" id="KW-0813">Transport</keyword>
<evidence type="ECO:0000256" key="4">
    <source>
        <dbReference type="ARBA" id="ARBA00022692"/>
    </source>
</evidence>
<dbReference type="PANTHER" id="PTHR43266">
    <property type="entry name" value="MACROLIDE-EFFLUX PROTEIN"/>
    <property type="match status" value="1"/>
</dbReference>
<dbReference type="RefSeq" id="WP_126990020.1">
    <property type="nucleotide sequence ID" value="NZ_JTFC01000025.1"/>
</dbReference>
<proteinExistence type="predicted"/>
<dbReference type="OrthoDB" id="2156306at2"/>
<organism evidence="9 10">
    <name type="scientific">Candidatus Kurthia intestinigallinarum</name>
    <dbReference type="NCBI Taxonomy" id="1562256"/>
    <lineage>
        <taxon>Bacteria</taxon>
        <taxon>Bacillati</taxon>
        <taxon>Bacillota</taxon>
        <taxon>Bacilli</taxon>
        <taxon>Bacillales</taxon>
        <taxon>Caryophanaceae</taxon>
        <taxon>Kurthia</taxon>
    </lineage>
</organism>
<feature type="transmembrane region" description="Helical" evidence="7">
    <location>
        <begin position="131"/>
        <end position="155"/>
    </location>
</feature>
<comment type="subcellular location">
    <subcellularLocation>
        <location evidence="1">Cell membrane</location>
        <topology evidence="1">Multi-pass membrane protein</topology>
    </subcellularLocation>
</comment>
<dbReference type="AlphaFoldDB" id="A0A433RW08"/>
<evidence type="ECO:0000256" key="1">
    <source>
        <dbReference type="ARBA" id="ARBA00004651"/>
    </source>
</evidence>
<feature type="transmembrane region" description="Helical" evidence="7">
    <location>
        <begin position="335"/>
        <end position="357"/>
    </location>
</feature>
<evidence type="ECO:0000256" key="7">
    <source>
        <dbReference type="SAM" id="Phobius"/>
    </source>
</evidence>
<evidence type="ECO:0000256" key="3">
    <source>
        <dbReference type="ARBA" id="ARBA00022475"/>
    </source>
</evidence>
<accession>A0A433RW08</accession>
<keyword evidence="10" id="KW-1185">Reference proteome</keyword>
<dbReference type="GO" id="GO:0022857">
    <property type="term" value="F:transmembrane transporter activity"/>
    <property type="evidence" value="ECO:0007669"/>
    <property type="project" value="InterPro"/>
</dbReference>
<feature type="transmembrane region" description="Helical" evidence="7">
    <location>
        <begin position="73"/>
        <end position="91"/>
    </location>
</feature>
<feature type="transmembrane region" description="Helical" evidence="7">
    <location>
        <begin position="97"/>
        <end position="119"/>
    </location>
</feature>
<evidence type="ECO:0000313" key="10">
    <source>
        <dbReference type="Proteomes" id="UP000288623"/>
    </source>
</evidence>
<feature type="transmembrane region" description="Helical" evidence="7">
    <location>
        <begin position="204"/>
        <end position="226"/>
    </location>
</feature>
<evidence type="ECO:0000259" key="8">
    <source>
        <dbReference type="PROSITE" id="PS50850"/>
    </source>
</evidence>
<evidence type="ECO:0000256" key="2">
    <source>
        <dbReference type="ARBA" id="ARBA00022448"/>
    </source>
</evidence>
<reference evidence="9 10" key="1">
    <citation type="submission" date="2014-11" db="EMBL/GenBank/DDBJ databases">
        <title>Genome sequence and analysis of novel Kurthia sp.</title>
        <authorList>
            <person name="Lawson J.N."/>
            <person name="Gonzalez J.E."/>
            <person name="Rinauldi L."/>
            <person name="Xuan Z."/>
            <person name="Firman A."/>
            <person name="Shaddox L."/>
            <person name="Trudeau A."/>
            <person name="Shah S."/>
            <person name="Reiman D."/>
        </authorList>
    </citation>
    <scope>NUCLEOTIDE SEQUENCE [LARGE SCALE GENOMIC DNA]</scope>
    <source>
        <strain evidence="9 10">3B1D</strain>
    </source>
</reference>
<dbReference type="PANTHER" id="PTHR43266:SF7">
    <property type="entry name" value="TRANSPORTER, PUTATIVE-RELATED"/>
    <property type="match status" value="1"/>
</dbReference>
<dbReference type="Gene3D" id="1.20.1250.20">
    <property type="entry name" value="MFS general substrate transporter like domains"/>
    <property type="match status" value="1"/>
</dbReference>
<evidence type="ECO:0000313" key="9">
    <source>
        <dbReference type="EMBL" id="RUS57465.1"/>
    </source>
</evidence>
<comment type="caution">
    <text evidence="9">The sequence shown here is derived from an EMBL/GenBank/DDBJ whole genome shotgun (WGS) entry which is preliminary data.</text>
</comment>
<gene>
    <name evidence="9" type="ORF">QI30_05960</name>
</gene>
<feature type="transmembrane region" description="Helical" evidence="7">
    <location>
        <begin position="246"/>
        <end position="265"/>
    </location>
</feature>
<name>A0A433RW08_9BACL</name>
<dbReference type="InterPro" id="IPR036259">
    <property type="entry name" value="MFS_trans_sf"/>
</dbReference>
<feature type="transmembrane region" description="Helical" evidence="7">
    <location>
        <begin position="277"/>
        <end position="296"/>
    </location>
</feature>
<feature type="transmembrane region" description="Helical" evidence="7">
    <location>
        <begin position="41"/>
        <end position="61"/>
    </location>
</feature>
<dbReference type="SUPFAM" id="SSF103473">
    <property type="entry name" value="MFS general substrate transporter"/>
    <property type="match status" value="1"/>
</dbReference>
<keyword evidence="5 7" id="KW-1133">Transmembrane helix</keyword>
<feature type="transmembrane region" description="Helical" evidence="7">
    <location>
        <begin position="161"/>
        <end position="183"/>
    </location>
</feature>
<dbReference type="Pfam" id="PF07690">
    <property type="entry name" value="MFS_1"/>
    <property type="match status" value="1"/>
</dbReference>
<evidence type="ECO:0000256" key="5">
    <source>
        <dbReference type="ARBA" id="ARBA00022989"/>
    </source>
</evidence>
<dbReference type="Proteomes" id="UP000288623">
    <property type="component" value="Unassembled WGS sequence"/>
</dbReference>
<protein>
    <recommendedName>
        <fullName evidence="8">Major facilitator superfamily (MFS) profile domain-containing protein</fullName>
    </recommendedName>
</protein>
<feature type="transmembrane region" description="Helical" evidence="7">
    <location>
        <begin position="363"/>
        <end position="382"/>
    </location>
</feature>
<feature type="domain" description="Major facilitator superfamily (MFS) profile" evidence="8">
    <location>
        <begin position="2"/>
        <end position="386"/>
    </location>
</feature>
<feature type="transmembrane region" description="Helical" evidence="7">
    <location>
        <begin position="302"/>
        <end position="323"/>
    </location>
</feature>
<dbReference type="GO" id="GO:0005886">
    <property type="term" value="C:plasma membrane"/>
    <property type="evidence" value="ECO:0007669"/>
    <property type="project" value="UniProtKB-SubCell"/>
</dbReference>
<feature type="transmembrane region" description="Helical" evidence="7">
    <location>
        <begin position="7"/>
        <end position="29"/>
    </location>
</feature>
<dbReference type="EMBL" id="JTFC01000025">
    <property type="protein sequence ID" value="RUS57465.1"/>
    <property type="molecule type" value="Genomic_DNA"/>
</dbReference>
<keyword evidence="4 7" id="KW-0812">Transmembrane</keyword>